<keyword evidence="2" id="KW-0234">DNA repair</keyword>
<dbReference type="InterPro" id="IPR010994">
    <property type="entry name" value="RuvA_2-like"/>
</dbReference>
<dbReference type="OrthoDB" id="19145at2759"/>
<dbReference type="Pfam" id="PF12826">
    <property type="entry name" value="HHH_2"/>
    <property type="match status" value="1"/>
</dbReference>
<accession>A0A2B4R4K4</accession>
<dbReference type="Gene3D" id="3.40.50.10190">
    <property type="entry name" value="BRCT domain"/>
    <property type="match status" value="1"/>
</dbReference>
<name>A0A2B4R4K4_STYPI</name>
<dbReference type="PROSITE" id="PS50172">
    <property type="entry name" value="BRCT"/>
    <property type="match status" value="1"/>
</dbReference>
<comment type="caution">
    <text evidence="4">The sequence shown here is derived from an EMBL/GenBank/DDBJ whole genome shotgun (WGS) entry which is preliminary data.</text>
</comment>
<dbReference type="SUPFAM" id="SSF52113">
    <property type="entry name" value="BRCT domain"/>
    <property type="match status" value="1"/>
</dbReference>
<dbReference type="InterPro" id="IPR036420">
    <property type="entry name" value="BRCT_dom_sf"/>
</dbReference>
<proteinExistence type="predicted"/>
<protein>
    <submittedName>
        <fullName evidence="4">DNA ligase</fullName>
    </submittedName>
</protein>
<reference evidence="5" key="1">
    <citation type="journal article" date="2017" name="bioRxiv">
        <title>Comparative analysis of the genomes of Stylophora pistillata and Acropora digitifera provides evidence for extensive differences between species of corals.</title>
        <authorList>
            <person name="Voolstra C.R."/>
            <person name="Li Y."/>
            <person name="Liew Y.J."/>
            <person name="Baumgarten S."/>
            <person name="Zoccola D."/>
            <person name="Flot J.-F."/>
            <person name="Tambutte S."/>
            <person name="Allemand D."/>
            <person name="Aranda M."/>
        </authorList>
    </citation>
    <scope>NUCLEOTIDE SEQUENCE [LARGE SCALE GENOMIC DNA]</scope>
</reference>
<keyword evidence="5" id="KW-1185">Reference proteome</keyword>
<organism evidence="4 5">
    <name type="scientific">Stylophora pistillata</name>
    <name type="common">Smooth cauliflower coral</name>
    <dbReference type="NCBI Taxonomy" id="50429"/>
    <lineage>
        <taxon>Eukaryota</taxon>
        <taxon>Metazoa</taxon>
        <taxon>Cnidaria</taxon>
        <taxon>Anthozoa</taxon>
        <taxon>Hexacorallia</taxon>
        <taxon>Scleractinia</taxon>
        <taxon>Astrocoeniina</taxon>
        <taxon>Pocilloporidae</taxon>
        <taxon>Stylophora</taxon>
    </lineage>
</organism>
<dbReference type="SMART" id="SM00292">
    <property type="entry name" value="BRCT"/>
    <property type="match status" value="1"/>
</dbReference>
<dbReference type="AlphaFoldDB" id="A0A2B4R4K4"/>
<gene>
    <name evidence="4" type="primary">ligA</name>
    <name evidence="4" type="ORF">AWC38_SpisGene25047</name>
</gene>
<sequence>RKLQHFVSKGAFDIEGLGAKHVEAFYKEGIIRSAVDIFRLKEINETLSPHLEIREGWGAKSTKNLFAAIEEKRTISLDRFIYALGIPQIGEVSAKLLATTYGSYKAWMDAMAQALGSSDSEAYQDLIALDGIGEVVADSLLLYITDPKHQALLSELVDQGLVHIQDVQGVGESVESHPLFGKTIVFTGILKNTTRDQAKERARSLGMKVTNSVSSKTDYVVAGADPGSKVKKAQDLGVTIWDEDTCVQASDVIFEWDHRNPGSVIAIDIFHDDRLLGTITPKQKLSIGVPKEWHGCESSFFLKPDLEGMGKVGPVEFYAALSQARYRPLIQMNIARNTLHFSVDALEAGQRIVYGTQKVVLMPPKARQAEKVFGSSDSVEDDSSDSIKISEVVLEDDNDGEDDEVVLSESRALVPLKRSIPDPI</sequence>
<feature type="non-terminal residue" evidence="4">
    <location>
        <position position="1"/>
    </location>
</feature>
<dbReference type="STRING" id="50429.A0A2B4R4K4"/>
<evidence type="ECO:0000259" key="3">
    <source>
        <dbReference type="PROSITE" id="PS50172"/>
    </source>
</evidence>
<keyword evidence="4" id="KW-0436">Ligase</keyword>
<dbReference type="EMBL" id="LSMT01002894">
    <property type="protein sequence ID" value="PFX11307.1"/>
    <property type="molecule type" value="Genomic_DNA"/>
</dbReference>
<feature type="non-terminal residue" evidence="4">
    <location>
        <position position="424"/>
    </location>
</feature>
<evidence type="ECO:0000256" key="1">
    <source>
        <dbReference type="ARBA" id="ARBA00022763"/>
    </source>
</evidence>
<evidence type="ECO:0000256" key="2">
    <source>
        <dbReference type="ARBA" id="ARBA00023204"/>
    </source>
</evidence>
<dbReference type="InterPro" id="IPR001357">
    <property type="entry name" value="BRCT_dom"/>
</dbReference>
<dbReference type="GO" id="GO:0016874">
    <property type="term" value="F:ligase activity"/>
    <property type="evidence" value="ECO:0007669"/>
    <property type="project" value="UniProtKB-KW"/>
</dbReference>
<dbReference type="SUPFAM" id="SSF47781">
    <property type="entry name" value="RuvA domain 2-like"/>
    <property type="match status" value="1"/>
</dbReference>
<dbReference type="CDD" id="cd17748">
    <property type="entry name" value="BRCT_DNA_ligase_like"/>
    <property type="match status" value="1"/>
</dbReference>
<feature type="domain" description="BRCT" evidence="3">
    <location>
        <begin position="174"/>
        <end position="256"/>
    </location>
</feature>
<dbReference type="Gene3D" id="1.10.150.20">
    <property type="entry name" value="5' to 3' exonuclease, C-terminal subdomain"/>
    <property type="match status" value="2"/>
</dbReference>
<dbReference type="Pfam" id="PF00533">
    <property type="entry name" value="BRCT"/>
    <property type="match status" value="1"/>
</dbReference>
<evidence type="ECO:0000313" key="4">
    <source>
        <dbReference type="EMBL" id="PFX11307.1"/>
    </source>
</evidence>
<evidence type="ECO:0000313" key="5">
    <source>
        <dbReference type="Proteomes" id="UP000225706"/>
    </source>
</evidence>
<keyword evidence="1" id="KW-0227">DNA damage</keyword>
<dbReference type="Proteomes" id="UP000225706">
    <property type="component" value="Unassembled WGS sequence"/>
</dbReference>
<dbReference type="GO" id="GO:0006281">
    <property type="term" value="P:DNA repair"/>
    <property type="evidence" value="ECO:0007669"/>
    <property type="project" value="UniProtKB-KW"/>
</dbReference>
<dbReference type="InterPro" id="IPR041663">
    <property type="entry name" value="DisA/LigA_HHH"/>
</dbReference>